<dbReference type="EMBL" id="CP045875">
    <property type="protein sequence ID" value="QGG47391.1"/>
    <property type="molecule type" value="Genomic_DNA"/>
</dbReference>
<accession>A0A5Q2MZE0</accession>
<keyword evidence="2" id="KW-1185">Reference proteome</keyword>
<dbReference type="KEGG" id="hcv:FTV88_1244"/>
<organism evidence="1 2">
    <name type="scientific">Heliorestis convoluta</name>
    <dbReference type="NCBI Taxonomy" id="356322"/>
    <lineage>
        <taxon>Bacteria</taxon>
        <taxon>Bacillati</taxon>
        <taxon>Bacillota</taxon>
        <taxon>Clostridia</taxon>
        <taxon>Eubacteriales</taxon>
        <taxon>Heliobacteriaceae</taxon>
        <taxon>Heliorestis</taxon>
    </lineage>
</organism>
<proteinExistence type="predicted"/>
<name>A0A5Q2MZE0_9FIRM</name>
<dbReference type="AlphaFoldDB" id="A0A5Q2MZE0"/>
<gene>
    <name evidence="1" type="ORF">FTV88_1244</name>
</gene>
<evidence type="ECO:0000313" key="1">
    <source>
        <dbReference type="EMBL" id="QGG47391.1"/>
    </source>
</evidence>
<reference evidence="2" key="1">
    <citation type="submission" date="2019-11" db="EMBL/GenBank/DDBJ databases">
        <title>Genome sequence of Heliorestis convoluta strain HH, an alkaliphilic and minimalistic phototrophic bacterium from a soda lake in Egypt.</title>
        <authorList>
            <person name="Dewey E.D."/>
            <person name="Stokes L.M."/>
            <person name="Burchell B.M."/>
            <person name="Shaffer K.N."/>
            <person name="Huntington A.M."/>
            <person name="Baker J.M."/>
            <person name="Nadendla S."/>
            <person name="Giglio M.G."/>
            <person name="Touchman J.W."/>
            <person name="Blankenship R.E."/>
            <person name="Madigan M.T."/>
            <person name="Sattley W.M."/>
        </authorList>
    </citation>
    <scope>NUCLEOTIDE SEQUENCE [LARGE SCALE GENOMIC DNA]</scope>
    <source>
        <strain evidence="2">HH</strain>
    </source>
</reference>
<protein>
    <submittedName>
        <fullName evidence="1">Uncharacterized protein</fullName>
    </submittedName>
</protein>
<sequence>MRPKKSKLSNSKEAHHLNRWWAFIFLSTKHIHAKLFFLEKRPDQHYI</sequence>
<evidence type="ECO:0000313" key="2">
    <source>
        <dbReference type="Proteomes" id="UP000366051"/>
    </source>
</evidence>
<dbReference type="Proteomes" id="UP000366051">
    <property type="component" value="Chromosome"/>
</dbReference>